<evidence type="ECO:0000256" key="4">
    <source>
        <dbReference type="ARBA" id="ARBA00022989"/>
    </source>
</evidence>
<reference evidence="11" key="1">
    <citation type="submission" date="2023-07" db="EMBL/GenBank/DDBJ databases">
        <authorList>
            <person name="Yue Y."/>
        </authorList>
    </citation>
    <scope>NUCLEOTIDE SEQUENCE [LARGE SCALE GENOMIC DNA]</scope>
    <source>
        <strain evidence="11">2Y89</strain>
    </source>
</reference>
<evidence type="ECO:0000256" key="7">
    <source>
        <dbReference type="SAM" id="Phobius"/>
    </source>
</evidence>
<evidence type="ECO:0000256" key="1">
    <source>
        <dbReference type="ARBA" id="ARBA00004141"/>
    </source>
</evidence>
<dbReference type="EMBL" id="JAIUJS010000006">
    <property type="protein sequence ID" value="MCA0153850.1"/>
    <property type="molecule type" value="Genomic_DNA"/>
</dbReference>
<keyword evidence="5 7" id="KW-0472">Membrane</keyword>
<evidence type="ECO:0000256" key="2">
    <source>
        <dbReference type="ARBA" id="ARBA00022692"/>
    </source>
</evidence>
<keyword evidence="11" id="KW-1185">Reference proteome</keyword>
<dbReference type="InterPro" id="IPR007829">
    <property type="entry name" value="TM2"/>
</dbReference>
<evidence type="ECO:0000256" key="3">
    <source>
        <dbReference type="ARBA" id="ARBA00022729"/>
    </source>
</evidence>
<dbReference type="InterPro" id="IPR050932">
    <property type="entry name" value="TM2D1-3-like"/>
</dbReference>
<comment type="subcellular location">
    <subcellularLocation>
        <location evidence="1">Membrane</location>
        <topology evidence="1">Multi-pass membrane protein</topology>
    </subcellularLocation>
</comment>
<feature type="domain" description="TM2" evidence="9">
    <location>
        <begin position="58"/>
        <end position="107"/>
    </location>
</feature>
<dbReference type="PANTHER" id="PTHR21016:SF7">
    <property type="entry name" value="TM2 DOMAIN-CONTAINING PROTEIN 3"/>
    <property type="match status" value="1"/>
</dbReference>
<keyword evidence="4 7" id="KW-1133">Transmembrane helix</keyword>
<protein>
    <submittedName>
        <fullName evidence="10">TM2 domain-containing protein</fullName>
    </submittedName>
</protein>
<keyword evidence="2 7" id="KW-0812">Transmembrane</keyword>
<dbReference type="Proteomes" id="UP001198402">
    <property type="component" value="Unassembled WGS sequence"/>
</dbReference>
<keyword evidence="6" id="KW-0325">Glycoprotein</keyword>
<dbReference type="Pfam" id="PF05154">
    <property type="entry name" value="TM2"/>
    <property type="match status" value="1"/>
</dbReference>
<sequence>MKIKLFLSALVLMLTISSAYASFPVKRAKAPVTSEQSAADTEITDSVEMTTPLARASQQSKGIAIILWFFLGGLAAHRWYLKSPIGWNILFILTLGGLGVWWVIDLIDIFTENYPNANFKNDFF</sequence>
<proteinExistence type="predicted"/>
<accession>A0ABS7Y1N7</accession>
<name>A0ABS7Y1N7_9FLAO</name>
<keyword evidence="3 8" id="KW-0732">Signal</keyword>
<dbReference type="PANTHER" id="PTHR21016">
    <property type="entry name" value="BETA-AMYLOID BINDING PROTEIN-RELATED"/>
    <property type="match status" value="1"/>
</dbReference>
<organism evidence="10 11">
    <name type="scientific">Winogradskyella vincentii</name>
    <dbReference type="NCBI Taxonomy" id="2877122"/>
    <lineage>
        <taxon>Bacteria</taxon>
        <taxon>Pseudomonadati</taxon>
        <taxon>Bacteroidota</taxon>
        <taxon>Flavobacteriia</taxon>
        <taxon>Flavobacteriales</taxon>
        <taxon>Flavobacteriaceae</taxon>
        <taxon>Winogradskyella</taxon>
    </lineage>
</organism>
<feature type="chain" id="PRO_5046898896" evidence="8">
    <location>
        <begin position="22"/>
        <end position="124"/>
    </location>
</feature>
<dbReference type="RefSeq" id="WP_224478811.1">
    <property type="nucleotide sequence ID" value="NZ_JAIUJS010000006.1"/>
</dbReference>
<feature type="transmembrane region" description="Helical" evidence="7">
    <location>
        <begin position="62"/>
        <end position="80"/>
    </location>
</feature>
<evidence type="ECO:0000256" key="6">
    <source>
        <dbReference type="ARBA" id="ARBA00023180"/>
    </source>
</evidence>
<evidence type="ECO:0000256" key="5">
    <source>
        <dbReference type="ARBA" id="ARBA00023136"/>
    </source>
</evidence>
<evidence type="ECO:0000313" key="10">
    <source>
        <dbReference type="EMBL" id="MCA0153850.1"/>
    </source>
</evidence>
<evidence type="ECO:0000256" key="8">
    <source>
        <dbReference type="SAM" id="SignalP"/>
    </source>
</evidence>
<feature type="transmembrane region" description="Helical" evidence="7">
    <location>
        <begin position="87"/>
        <end position="104"/>
    </location>
</feature>
<comment type="caution">
    <text evidence="10">The sequence shown here is derived from an EMBL/GenBank/DDBJ whole genome shotgun (WGS) entry which is preliminary data.</text>
</comment>
<feature type="signal peptide" evidence="8">
    <location>
        <begin position="1"/>
        <end position="21"/>
    </location>
</feature>
<evidence type="ECO:0000259" key="9">
    <source>
        <dbReference type="Pfam" id="PF05154"/>
    </source>
</evidence>
<gene>
    <name evidence="10" type="ORF">LBV24_11520</name>
</gene>
<evidence type="ECO:0000313" key="11">
    <source>
        <dbReference type="Proteomes" id="UP001198402"/>
    </source>
</evidence>